<dbReference type="eggNOG" id="ENOG502R71H">
    <property type="taxonomic scope" value="Eukaryota"/>
</dbReference>
<evidence type="ECO:0000313" key="2">
    <source>
        <dbReference type="Proteomes" id="UP000059680"/>
    </source>
</evidence>
<reference evidence="1 2" key="3">
    <citation type="journal article" date="2013" name="Rice">
        <title>Improvement of the Oryza sativa Nipponbare reference genome using next generation sequence and optical map data.</title>
        <authorList>
            <person name="Kawahara Y."/>
            <person name="de la Bastide M."/>
            <person name="Hamilton J.P."/>
            <person name="Kanamori H."/>
            <person name="McCombie W.R."/>
            <person name="Ouyang S."/>
            <person name="Schwartz D.C."/>
            <person name="Tanaka T."/>
            <person name="Wu J."/>
            <person name="Zhou S."/>
            <person name="Childs K.L."/>
            <person name="Davidson R.M."/>
            <person name="Lin H."/>
            <person name="Quesada-Ocampo L."/>
            <person name="Vaillancourt B."/>
            <person name="Sakai H."/>
            <person name="Lee S.S."/>
            <person name="Kim J."/>
            <person name="Numa H."/>
            <person name="Itoh T."/>
            <person name="Buell C.R."/>
            <person name="Matsumoto T."/>
        </authorList>
    </citation>
    <scope>NUCLEOTIDE SEQUENCE [LARGE SCALE GENOMIC DNA]</scope>
    <source>
        <strain evidence="2">cv. Nipponbare</strain>
    </source>
</reference>
<dbReference type="AlphaFoldDB" id="A0A0P0W617"/>
<dbReference type="EMBL" id="AP014960">
    <property type="protein sequence ID" value="BAS87527.1"/>
    <property type="molecule type" value="Genomic_DNA"/>
</dbReference>
<organism evidence="1 2">
    <name type="scientific">Oryza sativa subsp. japonica</name>
    <name type="common">Rice</name>
    <dbReference type="NCBI Taxonomy" id="39947"/>
    <lineage>
        <taxon>Eukaryota</taxon>
        <taxon>Viridiplantae</taxon>
        <taxon>Streptophyta</taxon>
        <taxon>Embryophyta</taxon>
        <taxon>Tracheophyta</taxon>
        <taxon>Spermatophyta</taxon>
        <taxon>Magnoliopsida</taxon>
        <taxon>Liliopsida</taxon>
        <taxon>Poales</taxon>
        <taxon>Poaceae</taxon>
        <taxon>BOP clade</taxon>
        <taxon>Oryzoideae</taxon>
        <taxon>Oryzeae</taxon>
        <taxon>Oryzinae</taxon>
        <taxon>Oryza</taxon>
        <taxon>Oryza sativa</taxon>
    </lineage>
</organism>
<protein>
    <submittedName>
        <fullName evidence="1">Os04g0105050 protein</fullName>
    </submittedName>
</protein>
<reference evidence="2" key="1">
    <citation type="journal article" date="2005" name="Nature">
        <title>The map-based sequence of the rice genome.</title>
        <authorList>
            <consortium name="International rice genome sequencing project (IRGSP)"/>
            <person name="Matsumoto T."/>
            <person name="Wu J."/>
            <person name="Kanamori H."/>
            <person name="Katayose Y."/>
            <person name="Fujisawa M."/>
            <person name="Namiki N."/>
            <person name="Mizuno H."/>
            <person name="Yamamoto K."/>
            <person name="Antonio B.A."/>
            <person name="Baba T."/>
            <person name="Sakata K."/>
            <person name="Nagamura Y."/>
            <person name="Aoki H."/>
            <person name="Arikawa K."/>
            <person name="Arita K."/>
            <person name="Bito T."/>
            <person name="Chiden Y."/>
            <person name="Fujitsuka N."/>
            <person name="Fukunaka R."/>
            <person name="Hamada M."/>
            <person name="Harada C."/>
            <person name="Hayashi A."/>
            <person name="Hijishita S."/>
            <person name="Honda M."/>
            <person name="Hosokawa S."/>
            <person name="Ichikawa Y."/>
            <person name="Idonuma A."/>
            <person name="Iijima M."/>
            <person name="Ikeda M."/>
            <person name="Ikeno M."/>
            <person name="Ito K."/>
            <person name="Ito S."/>
            <person name="Ito T."/>
            <person name="Ito Y."/>
            <person name="Ito Y."/>
            <person name="Iwabuchi A."/>
            <person name="Kamiya K."/>
            <person name="Karasawa W."/>
            <person name="Kurita K."/>
            <person name="Katagiri S."/>
            <person name="Kikuta A."/>
            <person name="Kobayashi H."/>
            <person name="Kobayashi N."/>
            <person name="Machita K."/>
            <person name="Maehara T."/>
            <person name="Masukawa M."/>
            <person name="Mizubayashi T."/>
            <person name="Mukai Y."/>
            <person name="Nagasaki H."/>
            <person name="Nagata Y."/>
            <person name="Naito S."/>
            <person name="Nakashima M."/>
            <person name="Nakama Y."/>
            <person name="Nakamichi Y."/>
            <person name="Nakamura M."/>
            <person name="Meguro A."/>
            <person name="Negishi M."/>
            <person name="Ohta I."/>
            <person name="Ohta T."/>
            <person name="Okamoto M."/>
            <person name="Ono N."/>
            <person name="Saji S."/>
            <person name="Sakaguchi M."/>
            <person name="Sakai K."/>
            <person name="Shibata M."/>
            <person name="Shimokawa T."/>
            <person name="Song J."/>
            <person name="Takazaki Y."/>
            <person name="Terasawa K."/>
            <person name="Tsugane M."/>
            <person name="Tsuji K."/>
            <person name="Ueda S."/>
            <person name="Waki K."/>
            <person name="Yamagata H."/>
            <person name="Yamamoto M."/>
            <person name="Yamamoto S."/>
            <person name="Yamane H."/>
            <person name="Yoshiki S."/>
            <person name="Yoshihara R."/>
            <person name="Yukawa K."/>
            <person name="Zhong H."/>
            <person name="Yano M."/>
            <person name="Yuan Q."/>
            <person name="Ouyang S."/>
            <person name="Liu J."/>
            <person name="Jones K.M."/>
            <person name="Gansberger K."/>
            <person name="Moffat K."/>
            <person name="Hill J."/>
            <person name="Bera J."/>
            <person name="Fadrosh D."/>
            <person name="Jin S."/>
            <person name="Johri S."/>
            <person name="Kim M."/>
            <person name="Overton L."/>
            <person name="Reardon M."/>
            <person name="Tsitrin T."/>
            <person name="Vuong H."/>
            <person name="Weaver B."/>
            <person name="Ciecko A."/>
            <person name="Tallon L."/>
            <person name="Jackson J."/>
            <person name="Pai G."/>
            <person name="Aken S.V."/>
            <person name="Utterback T."/>
            <person name="Reidmuller S."/>
            <person name="Feldblyum T."/>
            <person name="Hsiao J."/>
            <person name="Zismann V."/>
            <person name="Iobst S."/>
            <person name="de Vazeille A.R."/>
            <person name="Buell C.R."/>
            <person name="Ying K."/>
            <person name="Li Y."/>
            <person name="Lu T."/>
            <person name="Huang Y."/>
            <person name="Zhao Q."/>
            <person name="Feng Q."/>
            <person name="Zhang L."/>
            <person name="Zhu J."/>
            <person name="Weng Q."/>
            <person name="Mu J."/>
            <person name="Lu Y."/>
            <person name="Fan D."/>
            <person name="Liu Y."/>
            <person name="Guan J."/>
            <person name="Zhang Y."/>
            <person name="Yu S."/>
            <person name="Liu X."/>
            <person name="Zhang Y."/>
            <person name="Hong G."/>
            <person name="Han B."/>
            <person name="Choisne N."/>
            <person name="Demange N."/>
            <person name="Orjeda G."/>
            <person name="Samain S."/>
            <person name="Cattolico L."/>
            <person name="Pelletier E."/>
            <person name="Couloux A."/>
            <person name="Segurens B."/>
            <person name="Wincker P."/>
            <person name="D'Hont A."/>
            <person name="Scarpelli C."/>
            <person name="Weissenbach J."/>
            <person name="Salanoubat M."/>
            <person name="Quetier F."/>
            <person name="Yu Y."/>
            <person name="Kim H.R."/>
            <person name="Rambo T."/>
            <person name="Currie J."/>
            <person name="Collura K."/>
            <person name="Luo M."/>
            <person name="Yang T."/>
            <person name="Ammiraju J.S.S."/>
            <person name="Engler F."/>
            <person name="Soderlund C."/>
            <person name="Wing R.A."/>
            <person name="Palmer L.E."/>
            <person name="de la Bastide M."/>
            <person name="Spiegel L."/>
            <person name="Nascimento L."/>
            <person name="Zutavern T."/>
            <person name="O'Shaughnessy A."/>
            <person name="Dike S."/>
            <person name="Dedhia N."/>
            <person name="Preston R."/>
            <person name="Balija V."/>
            <person name="McCombie W.R."/>
            <person name="Chow T."/>
            <person name="Chen H."/>
            <person name="Chung M."/>
            <person name="Chen C."/>
            <person name="Shaw J."/>
            <person name="Wu H."/>
            <person name="Hsiao K."/>
            <person name="Chao Y."/>
            <person name="Chu M."/>
            <person name="Cheng C."/>
            <person name="Hour A."/>
            <person name="Lee P."/>
            <person name="Lin S."/>
            <person name="Lin Y."/>
            <person name="Liou J."/>
            <person name="Liu S."/>
            <person name="Hsing Y."/>
            <person name="Raghuvanshi S."/>
            <person name="Mohanty A."/>
            <person name="Bharti A.K."/>
            <person name="Gaur A."/>
            <person name="Gupta V."/>
            <person name="Kumar D."/>
            <person name="Ravi V."/>
            <person name="Vij S."/>
            <person name="Kapur A."/>
            <person name="Khurana P."/>
            <person name="Khurana P."/>
            <person name="Khurana J.P."/>
            <person name="Tyagi A.K."/>
            <person name="Gaikwad K."/>
            <person name="Singh A."/>
            <person name="Dalal V."/>
            <person name="Srivastava S."/>
            <person name="Dixit A."/>
            <person name="Pal A.K."/>
            <person name="Ghazi I.A."/>
            <person name="Yadav M."/>
            <person name="Pandit A."/>
            <person name="Bhargava A."/>
            <person name="Sureshbabu K."/>
            <person name="Batra K."/>
            <person name="Sharma T.R."/>
            <person name="Mohapatra T."/>
            <person name="Singh N.K."/>
            <person name="Messing J."/>
            <person name="Nelson A.B."/>
            <person name="Fuks G."/>
            <person name="Kavchok S."/>
            <person name="Keizer G."/>
            <person name="Linton E."/>
            <person name="Llaca V."/>
            <person name="Song R."/>
            <person name="Tanyolac B."/>
            <person name="Young S."/>
            <person name="Ho-Il K."/>
            <person name="Hahn J.H."/>
            <person name="Sangsakoo G."/>
            <person name="Vanavichit A."/>
            <person name="de Mattos Luiz.A.T."/>
            <person name="Zimmer P.D."/>
            <person name="Malone G."/>
            <person name="Dellagostin O."/>
            <person name="de Oliveira A.C."/>
            <person name="Bevan M."/>
            <person name="Bancroft I."/>
            <person name="Minx P."/>
            <person name="Cordum H."/>
            <person name="Wilson R."/>
            <person name="Cheng Z."/>
            <person name="Jin W."/>
            <person name="Jiang J."/>
            <person name="Leong S.A."/>
            <person name="Iwama H."/>
            <person name="Gojobori T."/>
            <person name="Itoh T."/>
            <person name="Niimura Y."/>
            <person name="Fujii Y."/>
            <person name="Habara T."/>
            <person name="Sakai H."/>
            <person name="Sato Y."/>
            <person name="Wilson G."/>
            <person name="Kumar K."/>
            <person name="McCouch S."/>
            <person name="Juretic N."/>
            <person name="Hoen D."/>
            <person name="Wright S."/>
            <person name="Bruskiewich R."/>
            <person name="Bureau T."/>
            <person name="Miyao A."/>
            <person name="Hirochika H."/>
            <person name="Nishikawa T."/>
            <person name="Kadowaki K."/>
            <person name="Sugiura M."/>
            <person name="Burr B."/>
            <person name="Sasaki T."/>
        </authorList>
    </citation>
    <scope>NUCLEOTIDE SEQUENCE [LARGE SCALE GENOMIC DNA]</scope>
    <source>
        <strain evidence="2">cv. Nipponbare</strain>
    </source>
</reference>
<dbReference type="InParanoid" id="A0A0P0W617"/>
<keyword evidence="2" id="KW-1185">Reference proteome</keyword>
<dbReference type="Gramene" id="Os04t0105050-00">
    <property type="protein sequence ID" value="Os04t0105050-00"/>
    <property type="gene ID" value="Os04g0105050"/>
</dbReference>
<name>A0A0P0W617_ORYSJ</name>
<dbReference type="Proteomes" id="UP000059680">
    <property type="component" value="Chromosome 4"/>
</dbReference>
<dbReference type="PaxDb" id="39947-A0A0P0W617"/>
<proteinExistence type="predicted"/>
<evidence type="ECO:0000313" key="1">
    <source>
        <dbReference type="EMBL" id="BAS87527.1"/>
    </source>
</evidence>
<gene>
    <name evidence="1" type="ordered locus">Os04g0105050</name>
    <name evidence="1" type="ORF">OSNPB_040105050</name>
</gene>
<sequence length="103" mass="11531">MSRLLVHLSKSITISQCEVWGNKSTAMALLGTNGSELGIDFVRCLARPALLMVRHPRFPLFFSCFSDDGVHSSIALATRLSGLQEMYLVKTNKRKINIEIYSQ</sequence>
<reference evidence="1 2" key="2">
    <citation type="journal article" date="2013" name="Plant Cell Physiol.">
        <title>Rice Annotation Project Database (RAP-DB): an integrative and interactive database for rice genomics.</title>
        <authorList>
            <person name="Sakai H."/>
            <person name="Lee S.S."/>
            <person name="Tanaka T."/>
            <person name="Numa H."/>
            <person name="Kim J."/>
            <person name="Kawahara Y."/>
            <person name="Wakimoto H."/>
            <person name="Yang C.C."/>
            <person name="Iwamoto M."/>
            <person name="Abe T."/>
            <person name="Yamada Y."/>
            <person name="Muto A."/>
            <person name="Inokuchi H."/>
            <person name="Ikemura T."/>
            <person name="Matsumoto T."/>
            <person name="Sasaki T."/>
            <person name="Itoh T."/>
        </authorList>
    </citation>
    <scope>NUCLEOTIDE SEQUENCE [LARGE SCALE GENOMIC DNA]</scope>
    <source>
        <strain evidence="2">cv. Nipponbare</strain>
    </source>
</reference>
<dbReference type="OMA" id="ISQCEVW"/>
<accession>A0A0P0W617</accession>